<evidence type="ECO:0000256" key="1">
    <source>
        <dbReference type="SAM" id="Phobius"/>
    </source>
</evidence>
<feature type="transmembrane region" description="Helical" evidence="1">
    <location>
        <begin position="12"/>
        <end position="30"/>
    </location>
</feature>
<name>G8NY33_GRAMM</name>
<dbReference type="Proteomes" id="UP000007113">
    <property type="component" value="Chromosome"/>
</dbReference>
<dbReference type="AlphaFoldDB" id="G8NY33"/>
<dbReference type="HOGENOM" id="CLU_2371772_0_0_0"/>
<keyword evidence="1" id="KW-0812">Transmembrane</keyword>
<evidence type="ECO:0000313" key="2">
    <source>
        <dbReference type="EMBL" id="AEU35621.1"/>
    </source>
</evidence>
<accession>G8NY33</accession>
<sequence>MRMSVGTQSIALFVANVIGATLYVFLAPRGGWAISEERAQGIYTTTGEPFVWFINILPIVVVFFIVNVAWTIILARRQWKGGRFWLLAVVVWLAAIAIDFAHH</sequence>
<dbReference type="EMBL" id="CP003130">
    <property type="protein sequence ID" value="AEU35621.1"/>
    <property type="molecule type" value="Genomic_DNA"/>
</dbReference>
<organism evidence="2 3">
    <name type="scientific">Granulicella mallensis (strain ATCC BAA-1857 / DSM 23137 / MP5ACTX8)</name>
    <dbReference type="NCBI Taxonomy" id="682795"/>
    <lineage>
        <taxon>Bacteria</taxon>
        <taxon>Pseudomonadati</taxon>
        <taxon>Acidobacteriota</taxon>
        <taxon>Terriglobia</taxon>
        <taxon>Terriglobales</taxon>
        <taxon>Acidobacteriaceae</taxon>
        <taxon>Granulicella</taxon>
    </lineage>
</organism>
<evidence type="ECO:0000313" key="3">
    <source>
        <dbReference type="Proteomes" id="UP000007113"/>
    </source>
</evidence>
<keyword evidence="1" id="KW-1133">Transmembrane helix</keyword>
<keyword evidence="1" id="KW-0472">Membrane</keyword>
<dbReference type="eggNOG" id="ENOG50346PV">
    <property type="taxonomic scope" value="Bacteria"/>
</dbReference>
<keyword evidence="3" id="KW-1185">Reference proteome</keyword>
<proteinExistence type="predicted"/>
<dbReference type="KEGG" id="gma:AciX8_1278"/>
<reference evidence="2 3" key="1">
    <citation type="submission" date="2011-11" db="EMBL/GenBank/DDBJ databases">
        <title>Complete sequence of Granulicella mallensis MP5ACTX8.</title>
        <authorList>
            <consortium name="US DOE Joint Genome Institute"/>
            <person name="Lucas S."/>
            <person name="Copeland A."/>
            <person name="Lapidus A."/>
            <person name="Cheng J.-F."/>
            <person name="Goodwin L."/>
            <person name="Pitluck S."/>
            <person name="Peters L."/>
            <person name="Lu M."/>
            <person name="Detter J.C."/>
            <person name="Han C."/>
            <person name="Tapia R."/>
            <person name="Land M."/>
            <person name="Hauser L."/>
            <person name="Kyrpides N."/>
            <person name="Ivanova N."/>
            <person name="Mikhailova N."/>
            <person name="Pagani I."/>
            <person name="Rawat S."/>
            <person name="Mannisto M."/>
            <person name="Haggblom M."/>
            <person name="Woyke T."/>
        </authorList>
    </citation>
    <scope>NUCLEOTIDE SEQUENCE [LARGE SCALE GENOMIC DNA]</scope>
    <source>
        <strain evidence="3">ATCC BAA-1857 / DSM 23137 / MP5ACTX8</strain>
    </source>
</reference>
<gene>
    <name evidence="2" type="ordered locus">AciX8_1278</name>
</gene>
<feature type="transmembrane region" description="Helical" evidence="1">
    <location>
        <begin position="84"/>
        <end position="102"/>
    </location>
</feature>
<feature type="transmembrane region" description="Helical" evidence="1">
    <location>
        <begin position="50"/>
        <end position="72"/>
    </location>
</feature>
<protein>
    <submittedName>
        <fullName evidence="2">Uncharacterized protein</fullName>
    </submittedName>
</protein>